<dbReference type="GO" id="GO:0005634">
    <property type="term" value="C:nucleus"/>
    <property type="evidence" value="ECO:0007669"/>
    <property type="project" value="TreeGrafter"/>
</dbReference>
<feature type="region of interest" description="Disordered" evidence="1">
    <location>
        <begin position="508"/>
        <end position="586"/>
    </location>
</feature>
<dbReference type="OrthoDB" id="249703at2759"/>
<feature type="region of interest" description="Disordered" evidence="1">
    <location>
        <begin position="922"/>
        <end position="971"/>
    </location>
</feature>
<feature type="region of interest" description="Disordered" evidence="1">
    <location>
        <begin position="373"/>
        <end position="447"/>
    </location>
</feature>
<dbReference type="PANTHER" id="PTHR36562:SF5">
    <property type="entry name" value="SERINE_ARGININE REPETITIVE MATRIX 2"/>
    <property type="match status" value="1"/>
</dbReference>
<feature type="compositionally biased region" description="Basic and acidic residues" evidence="1">
    <location>
        <begin position="776"/>
        <end position="821"/>
    </location>
</feature>
<accession>A0A834IGG6</accession>
<feature type="compositionally biased region" description="Polar residues" evidence="1">
    <location>
        <begin position="661"/>
        <end position="678"/>
    </location>
</feature>
<feature type="region of interest" description="Disordered" evidence="1">
    <location>
        <begin position="177"/>
        <end position="199"/>
    </location>
</feature>
<feature type="compositionally biased region" description="Basic and acidic residues" evidence="1">
    <location>
        <begin position="510"/>
        <end position="537"/>
    </location>
</feature>
<gene>
    <name evidence="2" type="ORF">GWI33_008138</name>
</gene>
<feature type="compositionally biased region" description="Basic residues" evidence="1">
    <location>
        <begin position="135"/>
        <end position="144"/>
    </location>
</feature>
<feature type="region of interest" description="Disordered" evidence="1">
    <location>
        <begin position="321"/>
        <end position="361"/>
    </location>
</feature>
<feature type="compositionally biased region" description="Basic and acidic residues" evidence="1">
    <location>
        <begin position="1223"/>
        <end position="1237"/>
    </location>
</feature>
<feature type="region of interest" description="Disordered" evidence="1">
    <location>
        <begin position="1"/>
        <end position="67"/>
    </location>
</feature>
<keyword evidence="3" id="KW-1185">Reference proteome</keyword>
<feature type="region of interest" description="Disordered" evidence="1">
    <location>
        <begin position="705"/>
        <end position="828"/>
    </location>
</feature>
<feature type="compositionally biased region" description="Basic residues" evidence="1">
    <location>
        <begin position="42"/>
        <end position="53"/>
    </location>
</feature>
<feature type="region of interest" description="Disordered" evidence="1">
    <location>
        <begin position="846"/>
        <end position="873"/>
    </location>
</feature>
<dbReference type="Proteomes" id="UP000625711">
    <property type="component" value="Unassembled WGS sequence"/>
</dbReference>
<comment type="caution">
    <text evidence="2">The sequence shown here is derived from an EMBL/GenBank/DDBJ whole genome shotgun (WGS) entry which is preliminary data.</text>
</comment>
<proteinExistence type="predicted"/>
<organism evidence="2 3">
    <name type="scientific">Rhynchophorus ferrugineus</name>
    <name type="common">Red palm weevil</name>
    <name type="synonym">Curculio ferrugineus</name>
    <dbReference type="NCBI Taxonomy" id="354439"/>
    <lineage>
        <taxon>Eukaryota</taxon>
        <taxon>Metazoa</taxon>
        <taxon>Ecdysozoa</taxon>
        <taxon>Arthropoda</taxon>
        <taxon>Hexapoda</taxon>
        <taxon>Insecta</taxon>
        <taxon>Pterygota</taxon>
        <taxon>Neoptera</taxon>
        <taxon>Endopterygota</taxon>
        <taxon>Coleoptera</taxon>
        <taxon>Polyphaga</taxon>
        <taxon>Cucujiformia</taxon>
        <taxon>Curculionidae</taxon>
        <taxon>Dryophthorinae</taxon>
        <taxon>Rhynchophorus</taxon>
    </lineage>
</organism>
<protein>
    <submittedName>
        <fullName evidence="2">Uncharacterized protein</fullName>
    </submittedName>
</protein>
<dbReference type="InterPro" id="IPR051372">
    <property type="entry name" value="CWC21"/>
</dbReference>
<evidence type="ECO:0000313" key="2">
    <source>
        <dbReference type="EMBL" id="KAF7278617.1"/>
    </source>
</evidence>
<feature type="region of interest" description="Disordered" evidence="1">
    <location>
        <begin position="105"/>
        <end position="151"/>
    </location>
</feature>
<feature type="region of interest" description="Disordered" evidence="1">
    <location>
        <begin position="889"/>
        <end position="908"/>
    </location>
</feature>
<feature type="compositionally biased region" description="Basic and acidic residues" evidence="1">
    <location>
        <begin position="748"/>
        <end position="757"/>
    </location>
</feature>
<dbReference type="PANTHER" id="PTHR36562">
    <property type="entry name" value="SERINE/ARGININE REPETITIVE MATRIX 2"/>
    <property type="match status" value="1"/>
</dbReference>
<feature type="compositionally biased region" description="Polar residues" evidence="1">
    <location>
        <begin position="16"/>
        <end position="35"/>
    </location>
</feature>
<evidence type="ECO:0000256" key="1">
    <source>
        <dbReference type="SAM" id="MobiDB-lite"/>
    </source>
</evidence>
<feature type="region of interest" description="Disordered" evidence="1">
    <location>
        <begin position="1218"/>
        <end position="1301"/>
    </location>
</feature>
<sequence length="1817" mass="201759">MATRVKKPSMAPKEVVSSQDNNADTKTALTTKSQNGPGISKKIGKKPGPKKILPKTVPMKATKKTRKTALKINPKNLARVLIENGKGLEAKKILLKSSLKEVKPVRKSKAIKKLKQESTPAVEPSGEENEEVAKTPKKRGKKPKIPPLIALKTIKPEIKEEPIDDEMPNEEELPLVSEISAKVPGRKPGRQKKVKPDTSMEDVINDLTFLIKAEDIKQEVSDSTAPDKSDRSKKLTKKLRLEMLKRDLVKKQNIENTLSKLDPADTKIIDRLDLNVQRIKSKGVEKRRHSIEKFSVTAVDTNTEALLPQLSVFTNLPRCISPRTSKKTKLGMKRSSPYATRSDSPARILRNGKHRKLRDHTLLDGLEDVKRRKRVHSDLSGSETASKLSGYDSDSSISDLASLHGSEKDSELPRTNNKDANNLLIEETSNQSSKTPIESSANDVEKPLLMDTNSNVCGDLNEPVAVKLNEELVQEDSPMADTPSAKVPEKGFILDSMKQVFNEVVNKNQTQEEKCSVNEVDMDKSTDETSNETRDQDEIVQNELPSAQEALEKILEETPDDNPQTESSVSMPEDFCSEDKDAEEQESFENIVQGCIDSIGNISPELPHLASEVDPPPKQSNLEQDDDNFRDETLPVIDNMMIDTSCQSNSDGLDNLDPPQLESNVVEQSTTKSQIMSSDNDRKLGIAITEKDNVVSFSIEHIDDIEEHDQSNETIHDCSEEVNNKLEDEELEKVPEPMITNESEEAVTEQKEIEKEPAVPIEGIAEEADISNDAESVSKSKDSVQQDVEMEKQEENKTNETECDNKAVDNCDARNLDKDTTNESPEELAEKENILNALGLQSLRAANEAKHQKIKDKEKPSTSTGRGDIYTGTLKTVIKINKKKGKNSFKMTLQKNKTKADGEANSGEEGYKIMKEGASNAWKHNKDSSDTAGAHRKSHYSNRSNMDGSSEHTSDSEQAAHEKIEQQKSLVIPEKASSFSIHPERLCKDECSYCFGKFGLFDTPCHIAQMKSVERQNKILASEKHLTRDSCLCDACYRHVDRKSNSPSYTNKSLKRNSLVAPGPKQNHCHVLGCNNVSTNILRRKWIIKMRKSICQAINIDLDNPGLHSIPICDEHFAALEHLMVCAMCKRRLARNHIHYLGPEVKDLNVALKDEGICICLTDKPVVCKLCKCFASIILKDPDERAENSVNFFMEYKKRLLHFNDIVPMDAAAADEPIVVPTKNEKSSDKKDCEKESGKRKKRLRNSSNETTHSGKDSQEDKDDKNMDDGDEGTSDRAESKNPSDNHSDSQSPDEGDEYSNIDYNTLIPAIAMECPSDNESKKELSRKATALQNKISKIESIGTAVEISKTVKSKSDMNKFNDLAAQKLGKNPSISLRPNYSSNDNDPELWSKTPTNLISNPAITVRQLFQGEEDLGLSGNIDFNNVVDRTPEGWEKCVATIQYDEETKLLWQELQKPYGSKSSFLRHLILLEKYFRNGDLILSPTASHHATNYSESVHNRLRAYDNIPSSAGNIQPISMLPFNKMNKSVSIIATVGQSSSNNIPPVTISQIGKNGEKTTKTPITLHQLSQPPLLATNISTQASSSKTKTGAPPGLISLQTSSTKTATLFRNQPQSQKIKFPITKNWRPNLIPIDATKKNEKKSGLVQVISGGKPYHITLEDYKKMCAIKRSFEAKQKKLQEQQLSKQSPQSILLAPNSLLKIPKKGQAVNKTSGGIVTENKSVNVLANISASMSDSSETILEKLDKQVESLGQGQDGKSITIEKKGSLQNMPKIPKSLTVIPQTVRKCSRPPSPVLYITKNGVSNVNATNCPSTKP</sequence>
<evidence type="ECO:0000313" key="3">
    <source>
        <dbReference type="Proteomes" id="UP000625711"/>
    </source>
</evidence>
<feature type="region of interest" description="Disordered" evidence="1">
    <location>
        <begin position="644"/>
        <end position="678"/>
    </location>
</feature>
<feature type="compositionally biased region" description="Basic and acidic residues" evidence="1">
    <location>
        <begin position="949"/>
        <end position="966"/>
    </location>
</feature>
<feature type="compositionally biased region" description="Polar residues" evidence="1">
    <location>
        <begin position="427"/>
        <end position="442"/>
    </location>
</feature>
<feature type="region of interest" description="Disordered" evidence="1">
    <location>
        <begin position="603"/>
        <end position="628"/>
    </location>
</feature>
<feature type="compositionally biased region" description="Basic residues" evidence="1">
    <location>
        <begin position="184"/>
        <end position="193"/>
    </location>
</feature>
<dbReference type="EMBL" id="JAACXV010000394">
    <property type="protein sequence ID" value="KAF7278617.1"/>
    <property type="molecule type" value="Genomic_DNA"/>
</dbReference>
<feature type="compositionally biased region" description="Basic and acidic residues" evidence="1">
    <location>
        <begin position="708"/>
        <end position="726"/>
    </location>
</feature>
<name>A0A834IGG6_RHYFE</name>
<feature type="compositionally biased region" description="Basic and acidic residues" evidence="1">
    <location>
        <begin position="1253"/>
        <end position="1288"/>
    </location>
</feature>
<feature type="compositionally biased region" description="Polar residues" evidence="1">
    <location>
        <begin position="561"/>
        <end position="570"/>
    </location>
</feature>
<reference evidence="2" key="1">
    <citation type="submission" date="2020-08" db="EMBL/GenBank/DDBJ databases">
        <title>Genome sequencing and assembly of the red palm weevil Rhynchophorus ferrugineus.</title>
        <authorList>
            <person name="Dias G.B."/>
            <person name="Bergman C.M."/>
            <person name="Manee M."/>
        </authorList>
    </citation>
    <scope>NUCLEOTIDE SEQUENCE</scope>
    <source>
        <strain evidence="2">AA-2017</strain>
        <tissue evidence="2">Whole larva</tissue>
    </source>
</reference>
<feature type="compositionally biased region" description="Basic and acidic residues" evidence="1">
    <location>
        <begin position="847"/>
        <end position="860"/>
    </location>
</feature>